<evidence type="ECO:0000256" key="10">
    <source>
        <dbReference type="ARBA" id="ARBA00022840"/>
    </source>
</evidence>
<dbReference type="InterPro" id="IPR050428">
    <property type="entry name" value="TCS_sensor_his_kinase"/>
</dbReference>
<dbReference type="PROSITE" id="PS50885">
    <property type="entry name" value="HAMP"/>
    <property type="match status" value="1"/>
</dbReference>
<dbReference type="CDD" id="cd00082">
    <property type="entry name" value="HisKA"/>
    <property type="match status" value="1"/>
</dbReference>
<dbReference type="Gene3D" id="6.10.340.10">
    <property type="match status" value="1"/>
</dbReference>
<dbReference type="GO" id="GO:0005524">
    <property type="term" value="F:ATP binding"/>
    <property type="evidence" value="ECO:0007669"/>
    <property type="project" value="UniProtKB-KW"/>
</dbReference>
<reference evidence="18 19" key="1">
    <citation type="journal article" date="2015" name="Int. J. Syst. Evol. Microbiol.">
        <title>Exiguobacterium enclense sp. nov., isolated from sediment.</title>
        <authorList>
            <person name="Dastager S.G."/>
            <person name="Mawlankar R."/>
            <person name="Sonalkar V.V."/>
            <person name="Thorat M.N."/>
            <person name="Mual P."/>
            <person name="Verma A."/>
            <person name="Krishnamurthi S."/>
            <person name="Tang S.K."/>
            <person name="Li W.J."/>
        </authorList>
    </citation>
    <scope>NUCLEOTIDE SEQUENCE [LARGE SCALE GENOMIC DNA]</scope>
    <source>
        <strain evidence="18 19">NIO-1109</strain>
    </source>
</reference>
<dbReference type="PROSITE" id="PS50109">
    <property type="entry name" value="HIS_KIN"/>
    <property type="match status" value="1"/>
</dbReference>
<evidence type="ECO:0000256" key="13">
    <source>
        <dbReference type="ARBA" id="ARBA00023136"/>
    </source>
</evidence>
<keyword evidence="4" id="KW-1003">Cell membrane</keyword>
<dbReference type="SMART" id="SM00304">
    <property type="entry name" value="HAMP"/>
    <property type="match status" value="1"/>
</dbReference>
<comment type="subcellular location">
    <subcellularLocation>
        <location evidence="2">Cell membrane</location>
        <topology evidence="2">Multi-pass membrane protein</topology>
    </subcellularLocation>
</comment>
<evidence type="ECO:0000256" key="3">
    <source>
        <dbReference type="ARBA" id="ARBA00012438"/>
    </source>
</evidence>
<name>A0A0V8GDU4_9BACL</name>
<dbReference type="InterPro" id="IPR036097">
    <property type="entry name" value="HisK_dim/P_sf"/>
</dbReference>
<keyword evidence="8" id="KW-0547">Nucleotide-binding</keyword>
<sequence>MKLRTKLALSVTAFTTLLLLLSFIVVTFVVRNHLIESRYTQLEQAEELMEDDSSVRALLTLHEDSVVLSNEDGRWVISNDEEDDDSSTVNGDVQASDLPGIPRSNEPFKSGDWFGIVYQDQAYLFEDESVDDTVSTLILTFTIVLVVGIVIAFISSFWIAYQTLRPLRQLNDTMQRISSSGTLETVQTERDDEIGRLGHVFNQMIGRVDQTMEQQRQFVADVSHEMKTPLTVIEGYTQLLKRWGKTKPDVLDESIEHILQETHAMRTTLIEPMLELSRLGYEETSVEEIDLAELGSELADRMYHATGTIIPVDASGTIRANREAVLRILTIYIDNALKYATSPELHLRKERLAVLDRGTSLTNEERARLFDRFYRLDAARDRSGSGLGLSIAAALATTHHFQVGSEARQPDGSCFYLISEQSK</sequence>
<evidence type="ECO:0000256" key="2">
    <source>
        <dbReference type="ARBA" id="ARBA00004651"/>
    </source>
</evidence>
<dbReference type="OrthoDB" id="9786919at2"/>
<feature type="domain" description="HAMP" evidence="17">
    <location>
        <begin position="161"/>
        <end position="213"/>
    </location>
</feature>
<keyword evidence="6" id="KW-0808">Transferase</keyword>
<dbReference type="Proteomes" id="UP000053797">
    <property type="component" value="Unassembled WGS sequence"/>
</dbReference>
<keyword evidence="11 15" id="KW-1133">Transmembrane helix</keyword>
<dbReference type="GO" id="GO:0005886">
    <property type="term" value="C:plasma membrane"/>
    <property type="evidence" value="ECO:0007669"/>
    <property type="project" value="UniProtKB-SubCell"/>
</dbReference>
<dbReference type="InterPro" id="IPR003660">
    <property type="entry name" value="HAMP_dom"/>
</dbReference>
<dbReference type="InterPro" id="IPR003594">
    <property type="entry name" value="HATPase_dom"/>
</dbReference>
<dbReference type="EMBL" id="LNQL01000004">
    <property type="protein sequence ID" value="KSU48455.1"/>
    <property type="molecule type" value="Genomic_DNA"/>
</dbReference>
<evidence type="ECO:0000313" key="18">
    <source>
        <dbReference type="EMBL" id="KSU48455.1"/>
    </source>
</evidence>
<dbReference type="SMART" id="SM00388">
    <property type="entry name" value="HisKA"/>
    <property type="match status" value="1"/>
</dbReference>
<feature type="region of interest" description="Disordered" evidence="14">
    <location>
        <begin position="79"/>
        <end position="104"/>
    </location>
</feature>
<gene>
    <name evidence="18" type="ORF">AS033_12605</name>
</gene>
<evidence type="ECO:0000256" key="4">
    <source>
        <dbReference type="ARBA" id="ARBA00022475"/>
    </source>
</evidence>
<dbReference type="GO" id="GO:0000155">
    <property type="term" value="F:phosphorelay sensor kinase activity"/>
    <property type="evidence" value="ECO:0007669"/>
    <property type="project" value="InterPro"/>
</dbReference>
<protein>
    <recommendedName>
        <fullName evidence="3">histidine kinase</fullName>
        <ecNumber evidence="3">2.7.13.3</ecNumber>
    </recommendedName>
</protein>
<keyword evidence="10" id="KW-0067">ATP-binding</keyword>
<dbReference type="SUPFAM" id="SSF55874">
    <property type="entry name" value="ATPase domain of HSP90 chaperone/DNA topoisomerase II/histidine kinase"/>
    <property type="match status" value="1"/>
</dbReference>
<evidence type="ECO:0000256" key="5">
    <source>
        <dbReference type="ARBA" id="ARBA00022553"/>
    </source>
</evidence>
<evidence type="ECO:0000256" key="14">
    <source>
        <dbReference type="SAM" id="MobiDB-lite"/>
    </source>
</evidence>
<feature type="transmembrane region" description="Helical" evidence="15">
    <location>
        <begin position="7"/>
        <end position="30"/>
    </location>
</feature>
<dbReference type="Pfam" id="PF00512">
    <property type="entry name" value="HisKA"/>
    <property type="match status" value="1"/>
</dbReference>
<dbReference type="SMART" id="SM00387">
    <property type="entry name" value="HATPase_c"/>
    <property type="match status" value="1"/>
</dbReference>
<evidence type="ECO:0000256" key="8">
    <source>
        <dbReference type="ARBA" id="ARBA00022741"/>
    </source>
</evidence>
<dbReference type="InterPro" id="IPR003661">
    <property type="entry name" value="HisK_dim/P_dom"/>
</dbReference>
<evidence type="ECO:0000313" key="19">
    <source>
        <dbReference type="Proteomes" id="UP000053797"/>
    </source>
</evidence>
<keyword evidence="5" id="KW-0597">Phosphoprotein</keyword>
<evidence type="ECO:0000259" key="17">
    <source>
        <dbReference type="PROSITE" id="PS50885"/>
    </source>
</evidence>
<keyword evidence="7 15" id="KW-0812">Transmembrane</keyword>
<dbReference type="RefSeq" id="WP_058265689.1">
    <property type="nucleotide sequence ID" value="NZ_FMYN01000004.1"/>
</dbReference>
<dbReference type="SUPFAM" id="SSF158472">
    <property type="entry name" value="HAMP domain-like"/>
    <property type="match status" value="1"/>
</dbReference>
<accession>A0A0V8GDU4</accession>
<dbReference type="InterPro" id="IPR005467">
    <property type="entry name" value="His_kinase_dom"/>
</dbReference>
<organism evidence="18 19">
    <name type="scientific">Exiguobacterium indicum</name>
    <dbReference type="NCBI Taxonomy" id="296995"/>
    <lineage>
        <taxon>Bacteria</taxon>
        <taxon>Bacillati</taxon>
        <taxon>Bacillota</taxon>
        <taxon>Bacilli</taxon>
        <taxon>Bacillales</taxon>
        <taxon>Bacillales Family XII. Incertae Sedis</taxon>
        <taxon>Exiguobacterium</taxon>
    </lineage>
</organism>
<feature type="domain" description="Histidine kinase" evidence="16">
    <location>
        <begin position="221"/>
        <end position="423"/>
    </location>
</feature>
<keyword evidence="13 15" id="KW-0472">Membrane</keyword>
<keyword evidence="12" id="KW-0902">Two-component regulatory system</keyword>
<dbReference type="EC" id="2.7.13.3" evidence="3"/>
<evidence type="ECO:0000256" key="1">
    <source>
        <dbReference type="ARBA" id="ARBA00000085"/>
    </source>
</evidence>
<dbReference type="Gene3D" id="3.30.565.10">
    <property type="entry name" value="Histidine kinase-like ATPase, C-terminal domain"/>
    <property type="match status" value="1"/>
</dbReference>
<comment type="caution">
    <text evidence="18">The sequence shown here is derived from an EMBL/GenBank/DDBJ whole genome shotgun (WGS) entry which is preliminary data.</text>
</comment>
<dbReference type="Pfam" id="PF02518">
    <property type="entry name" value="HATPase_c"/>
    <property type="match status" value="1"/>
</dbReference>
<proteinExistence type="predicted"/>
<dbReference type="InterPro" id="IPR036890">
    <property type="entry name" value="HATPase_C_sf"/>
</dbReference>
<keyword evidence="9 18" id="KW-0418">Kinase</keyword>
<dbReference type="AlphaFoldDB" id="A0A0V8GDU4"/>
<comment type="catalytic activity">
    <reaction evidence="1">
        <text>ATP + protein L-histidine = ADP + protein N-phospho-L-histidine.</text>
        <dbReference type="EC" id="2.7.13.3"/>
    </reaction>
</comment>
<dbReference type="PANTHER" id="PTHR45436">
    <property type="entry name" value="SENSOR HISTIDINE KINASE YKOH"/>
    <property type="match status" value="1"/>
</dbReference>
<dbReference type="FunFam" id="1.10.287.130:FF:000001">
    <property type="entry name" value="Two-component sensor histidine kinase"/>
    <property type="match status" value="1"/>
</dbReference>
<evidence type="ECO:0000256" key="6">
    <source>
        <dbReference type="ARBA" id="ARBA00022679"/>
    </source>
</evidence>
<feature type="transmembrane region" description="Helical" evidence="15">
    <location>
        <begin position="137"/>
        <end position="161"/>
    </location>
</feature>
<evidence type="ECO:0000256" key="7">
    <source>
        <dbReference type="ARBA" id="ARBA00022692"/>
    </source>
</evidence>
<evidence type="ECO:0000256" key="11">
    <source>
        <dbReference type="ARBA" id="ARBA00022989"/>
    </source>
</evidence>
<evidence type="ECO:0000259" key="16">
    <source>
        <dbReference type="PROSITE" id="PS50109"/>
    </source>
</evidence>
<dbReference type="PANTHER" id="PTHR45436:SF5">
    <property type="entry name" value="SENSOR HISTIDINE KINASE TRCS"/>
    <property type="match status" value="1"/>
</dbReference>
<dbReference type="CDD" id="cd00075">
    <property type="entry name" value="HATPase"/>
    <property type="match status" value="1"/>
</dbReference>
<dbReference type="CDD" id="cd06225">
    <property type="entry name" value="HAMP"/>
    <property type="match status" value="1"/>
</dbReference>
<dbReference type="SUPFAM" id="SSF47384">
    <property type="entry name" value="Homodimeric domain of signal transducing histidine kinase"/>
    <property type="match status" value="1"/>
</dbReference>
<evidence type="ECO:0000256" key="15">
    <source>
        <dbReference type="SAM" id="Phobius"/>
    </source>
</evidence>
<dbReference type="Gene3D" id="1.10.287.130">
    <property type="match status" value="1"/>
</dbReference>
<dbReference type="Pfam" id="PF00672">
    <property type="entry name" value="HAMP"/>
    <property type="match status" value="1"/>
</dbReference>
<evidence type="ECO:0000256" key="9">
    <source>
        <dbReference type="ARBA" id="ARBA00022777"/>
    </source>
</evidence>
<evidence type="ECO:0000256" key="12">
    <source>
        <dbReference type="ARBA" id="ARBA00023012"/>
    </source>
</evidence>